<evidence type="ECO:0000256" key="5">
    <source>
        <dbReference type="SAM" id="Phobius"/>
    </source>
</evidence>
<evidence type="ECO:0000256" key="3">
    <source>
        <dbReference type="ARBA" id="ARBA00022989"/>
    </source>
</evidence>
<comment type="caution">
    <text evidence="6">The sequence shown here is derived from an EMBL/GenBank/DDBJ whole genome shotgun (WGS) entry which is preliminary data.</text>
</comment>
<dbReference type="GO" id="GO:0005886">
    <property type="term" value="C:plasma membrane"/>
    <property type="evidence" value="ECO:0007669"/>
    <property type="project" value="TreeGrafter"/>
</dbReference>
<proteinExistence type="predicted"/>
<dbReference type="GO" id="GO:0015499">
    <property type="term" value="F:formate transmembrane transporter activity"/>
    <property type="evidence" value="ECO:0007669"/>
    <property type="project" value="TreeGrafter"/>
</dbReference>
<sequence length="283" mass="31599">MIIVNGGSAVIKNNKTVEDTYSTKAIVDSISSSVQMKQVMVQQTPGRYMLKSMMAGFLLSIVTVFMFGIKTQFASTHVDGLINLMGAIAFSLGLVLVVLTNSELLTSNFMYFTVGWYYKVVSLNKMMWILLYCFLGNILGGFVLFFLMKYAHVMTPEMTQALTALVQKKTVDSTWLNIFTKGIFCNFFINIGIFISMQFKGGLTKAFFIACGVIVFVYMGYEHVVFNAGLYAGMVFFNLDAVSWLHVLKNIVFAFLGNFVGGGIFVGLVYAFLNGKRNRLEQQ</sequence>
<evidence type="ECO:0000313" key="6">
    <source>
        <dbReference type="EMBL" id="EFH96739.1"/>
    </source>
</evidence>
<dbReference type="Gene3D" id="1.20.1080.10">
    <property type="entry name" value="Glycerol uptake facilitator protein"/>
    <property type="match status" value="1"/>
</dbReference>
<dbReference type="InterPro" id="IPR023271">
    <property type="entry name" value="Aquaporin-like"/>
</dbReference>
<keyword evidence="2 5" id="KW-0812">Transmembrane</keyword>
<keyword evidence="4 5" id="KW-0472">Membrane</keyword>
<feature type="transmembrane region" description="Helical" evidence="5">
    <location>
        <begin position="178"/>
        <end position="197"/>
    </location>
</feature>
<protein>
    <submittedName>
        <fullName evidence="6">Formate/nitrite transporter</fullName>
    </submittedName>
</protein>
<dbReference type="Pfam" id="PF01226">
    <property type="entry name" value="Form_Nir_trans"/>
    <property type="match status" value="1"/>
</dbReference>
<name>A0A0E1XBH8_STAAU</name>
<evidence type="ECO:0000256" key="2">
    <source>
        <dbReference type="ARBA" id="ARBA00022692"/>
    </source>
</evidence>
<accession>A0A0E1XBH8</accession>
<feature type="transmembrane region" description="Helical" evidence="5">
    <location>
        <begin position="48"/>
        <end position="69"/>
    </location>
</feature>
<feature type="transmembrane region" description="Helical" evidence="5">
    <location>
        <begin position="251"/>
        <end position="273"/>
    </location>
</feature>
<dbReference type="PANTHER" id="PTHR30520">
    <property type="entry name" value="FORMATE TRANSPORTER-RELATED"/>
    <property type="match status" value="1"/>
</dbReference>
<feature type="transmembrane region" description="Helical" evidence="5">
    <location>
        <begin position="203"/>
        <end position="221"/>
    </location>
</feature>
<dbReference type="AlphaFoldDB" id="A0A0E1XBH8"/>
<dbReference type="EMBL" id="ACJA02000001">
    <property type="protein sequence ID" value="EFH96739.1"/>
    <property type="molecule type" value="Genomic_DNA"/>
</dbReference>
<organism evidence="6">
    <name type="scientific">Staphylococcus aureus subsp. aureus MN8</name>
    <dbReference type="NCBI Taxonomy" id="548470"/>
    <lineage>
        <taxon>Bacteria</taxon>
        <taxon>Bacillati</taxon>
        <taxon>Bacillota</taxon>
        <taxon>Bacilli</taxon>
        <taxon>Bacillales</taxon>
        <taxon>Staphylococcaceae</taxon>
        <taxon>Staphylococcus</taxon>
    </lineage>
</organism>
<dbReference type="PANTHER" id="PTHR30520:SF8">
    <property type="entry name" value="NITRITE TRANSPORTER NIRC"/>
    <property type="match status" value="1"/>
</dbReference>
<dbReference type="Proteomes" id="UP000003455">
    <property type="component" value="Chromosome"/>
</dbReference>
<comment type="subcellular location">
    <subcellularLocation>
        <location evidence="1">Membrane</location>
        <topology evidence="1">Multi-pass membrane protein</topology>
    </subcellularLocation>
</comment>
<evidence type="ECO:0000256" key="4">
    <source>
        <dbReference type="ARBA" id="ARBA00023136"/>
    </source>
</evidence>
<feature type="transmembrane region" description="Helical" evidence="5">
    <location>
        <begin position="81"/>
        <end position="100"/>
    </location>
</feature>
<evidence type="ECO:0000256" key="1">
    <source>
        <dbReference type="ARBA" id="ARBA00004141"/>
    </source>
</evidence>
<dbReference type="HOGENOM" id="CLU_036896_2_0_9"/>
<feature type="transmembrane region" description="Helical" evidence="5">
    <location>
        <begin position="126"/>
        <end position="148"/>
    </location>
</feature>
<dbReference type="InterPro" id="IPR000292">
    <property type="entry name" value="For/NO2_transpt"/>
</dbReference>
<gene>
    <name evidence="6" type="primary">fnt</name>
    <name evidence="6" type="ORF">HMPREF0769_10741</name>
</gene>
<keyword evidence="3 5" id="KW-1133">Transmembrane helix</keyword>
<reference evidence="6" key="1">
    <citation type="submission" date="2010-05" db="EMBL/GenBank/DDBJ databases">
        <authorList>
            <person name="Muzny D."/>
            <person name="Qin X."/>
            <person name="Buhay C."/>
            <person name="Dugan-Rocha S."/>
            <person name="Ding Y."/>
            <person name="Chen G."/>
            <person name="Hawes A."/>
            <person name="Holder M."/>
            <person name="Jhangiani S."/>
            <person name="Johnson A."/>
            <person name="Khan Z."/>
            <person name="Li Z."/>
            <person name="Liu W."/>
            <person name="Liu X."/>
            <person name="Perez L."/>
            <person name="Shen H."/>
            <person name="Wang Q."/>
            <person name="Watt J."/>
            <person name="Xi L."/>
            <person name="Xin Y."/>
            <person name="Zhou J."/>
            <person name="Deng J."/>
            <person name="Jiang H."/>
            <person name="Liu Y."/>
            <person name="Qu J."/>
            <person name="Song X.-Z."/>
            <person name="Zhang L."/>
            <person name="Villasana D."/>
            <person name="Johnson A."/>
            <person name="Liu J."/>
            <person name="Liyanage D."/>
            <person name="Lorensuhewa L."/>
            <person name="Robinson T."/>
            <person name="Song A."/>
            <person name="Song B.-B."/>
            <person name="Dinh H."/>
            <person name="Thornton R."/>
            <person name="Coyle M."/>
            <person name="Francisco L."/>
            <person name="Jackson L."/>
            <person name="Javaid M."/>
            <person name="Korchina V."/>
            <person name="Kovar C."/>
            <person name="Mata R."/>
            <person name="Mathew T."/>
            <person name="Ngo R."/>
            <person name="Nguyen L."/>
            <person name="Nguyen N."/>
            <person name="Okwuonu G."/>
            <person name="Ongeri F."/>
            <person name="Pham C."/>
            <person name="Simmons D."/>
            <person name="Wilczek-Boney K."/>
            <person name="Hale W."/>
            <person name="Jakkamsetti A."/>
            <person name="Pham P."/>
            <person name="Ruth R."/>
            <person name="San Lucas F."/>
            <person name="Warren J."/>
            <person name="Zhang J."/>
            <person name="Zhao Z."/>
            <person name="Zhou C."/>
            <person name="Zhu D."/>
            <person name="Lee S."/>
            <person name="Bess C."/>
            <person name="Blankenburg K."/>
            <person name="Forbes L."/>
            <person name="Fu Q."/>
            <person name="Gubbala S."/>
            <person name="Hirani K."/>
            <person name="Jayaseelan J.C."/>
            <person name="Lara F."/>
            <person name="Munidasa M."/>
            <person name="Palculict T."/>
            <person name="Patil S."/>
            <person name="Pu L.-L."/>
            <person name="Saada N."/>
            <person name="Tang L."/>
            <person name="Weissenberger G."/>
            <person name="Zhu Y."/>
            <person name="Hemphill L."/>
            <person name="Shang Y."/>
            <person name="Youmans B."/>
            <person name="Ayvaz T."/>
            <person name="Ross M."/>
            <person name="Santibanez J."/>
            <person name="Aqrawi P."/>
            <person name="Gross S."/>
            <person name="Joshi V."/>
            <person name="Fowler G."/>
            <person name="Nazareth L."/>
            <person name="Reid J."/>
            <person name="Worley K."/>
            <person name="Petrosino J."/>
            <person name="Highlander S."/>
            <person name="Gibbs R."/>
        </authorList>
    </citation>
    <scope>NUCLEOTIDE SEQUENCE [LARGE SCALE GENOMIC DNA]</scope>
    <source>
        <strain evidence="6">MN8</strain>
    </source>
</reference>